<dbReference type="InterPro" id="IPR020103">
    <property type="entry name" value="PsdUridine_synth_cat_dom_sf"/>
</dbReference>
<dbReference type="InterPro" id="IPR032819">
    <property type="entry name" value="TruB_C"/>
</dbReference>
<dbReference type="Gene3D" id="3.30.2350.10">
    <property type="entry name" value="Pseudouridine synthase"/>
    <property type="match status" value="1"/>
</dbReference>
<gene>
    <name evidence="5 8" type="primary">truB</name>
    <name evidence="8" type="ORF">R50_1268</name>
</gene>
<dbReference type="PANTHER" id="PTHR13767:SF2">
    <property type="entry name" value="PSEUDOURIDYLATE SYNTHASE TRUB1"/>
    <property type="match status" value="1"/>
</dbReference>
<reference evidence="8 9" key="1">
    <citation type="submission" date="2020-02" db="EMBL/GenBank/DDBJ databases">
        <authorList>
            <person name="Hogendoorn C."/>
        </authorList>
    </citation>
    <scope>NUCLEOTIDE SEQUENCE [LARGE SCALE GENOMIC DNA]</scope>
    <source>
        <strain evidence="8">R501</strain>
    </source>
</reference>
<keyword evidence="3 5" id="KW-0819">tRNA processing</keyword>
<dbReference type="InterPro" id="IPR002501">
    <property type="entry name" value="PsdUridine_synth_N"/>
</dbReference>
<evidence type="ECO:0000256" key="5">
    <source>
        <dbReference type="HAMAP-Rule" id="MF_01080"/>
    </source>
</evidence>
<evidence type="ECO:0000313" key="9">
    <source>
        <dbReference type="Proteomes" id="UP000503399"/>
    </source>
</evidence>
<dbReference type="GO" id="GO:0003723">
    <property type="term" value="F:RNA binding"/>
    <property type="evidence" value="ECO:0007669"/>
    <property type="project" value="InterPro"/>
</dbReference>
<comment type="catalytic activity">
    <reaction evidence="1 5">
        <text>uridine(55) in tRNA = pseudouridine(55) in tRNA</text>
        <dbReference type="Rhea" id="RHEA:42532"/>
        <dbReference type="Rhea" id="RHEA-COMP:10101"/>
        <dbReference type="Rhea" id="RHEA-COMP:10102"/>
        <dbReference type="ChEBI" id="CHEBI:65314"/>
        <dbReference type="ChEBI" id="CHEBI:65315"/>
        <dbReference type="EC" id="5.4.99.25"/>
    </reaction>
</comment>
<evidence type="ECO:0000256" key="1">
    <source>
        <dbReference type="ARBA" id="ARBA00000385"/>
    </source>
</evidence>
<dbReference type="AlphaFoldDB" id="A0A6F8ZFR4"/>
<keyword evidence="4 5" id="KW-0413">Isomerase</keyword>
<feature type="active site" description="Nucleophile" evidence="5">
    <location>
        <position position="42"/>
    </location>
</feature>
<dbReference type="GO" id="GO:0031119">
    <property type="term" value="P:tRNA pseudouridine synthesis"/>
    <property type="evidence" value="ECO:0007669"/>
    <property type="project" value="UniProtKB-UniRule"/>
</dbReference>
<accession>A0A6F8ZFR4</accession>
<evidence type="ECO:0000259" key="7">
    <source>
        <dbReference type="Pfam" id="PF16198"/>
    </source>
</evidence>
<feature type="domain" description="Pseudouridine synthase II N-terminal" evidence="6">
    <location>
        <begin position="28"/>
        <end position="174"/>
    </location>
</feature>
<evidence type="ECO:0000259" key="6">
    <source>
        <dbReference type="Pfam" id="PF01509"/>
    </source>
</evidence>
<dbReference type="NCBIfam" id="TIGR00431">
    <property type="entry name" value="TruB"/>
    <property type="match status" value="1"/>
</dbReference>
<evidence type="ECO:0000256" key="4">
    <source>
        <dbReference type="ARBA" id="ARBA00023235"/>
    </source>
</evidence>
<evidence type="ECO:0000313" key="8">
    <source>
        <dbReference type="EMBL" id="CAB1128774.1"/>
    </source>
</evidence>
<name>A0A6F8ZFR4_9FIRM</name>
<sequence length="296" mass="30583">MTAGPEGILVVRKPAGLTSFAAVREVQRLTGAARAGHAGTLDPAAEGVLPVALGAATRWLPWLKAEPKRYRAEVEFGRATASGDGDGPVVARSGRPWPGPEAVAAALRWLEGPQWQLPPSFSAKKVGGVRAYARARRGRGVFPAPCRVDVQALAARGGGAHWTLEATVSGGTYIRSLVRDLGELLGQAAVLTRLQRTAVGPFRLEQALTLEAVAAGAWREALLGPEAALDLPLIPVETAVVPYLVQGRALAGLPLPPLPAAPAVGLAAGGRLVAIVEGPPGLRYRAVFPPVPAGSP</sequence>
<dbReference type="EMBL" id="LR778114">
    <property type="protein sequence ID" value="CAB1128774.1"/>
    <property type="molecule type" value="Genomic_DNA"/>
</dbReference>
<feature type="domain" description="tRNA pseudouridylate synthase B C-terminal" evidence="7">
    <location>
        <begin position="175"/>
        <end position="240"/>
    </location>
</feature>
<dbReference type="SUPFAM" id="SSF55120">
    <property type="entry name" value="Pseudouridine synthase"/>
    <property type="match status" value="1"/>
</dbReference>
<comment type="similarity">
    <text evidence="2 5">Belongs to the pseudouridine synthase TruB family. Type 1 subfamily.</text>
</comment>
<dbReference type="KEGG" id="hfv:R50_1268"/>
<protein>
    <recommendedName>
        <fullName evidence="5">tRNA pseudouridine synthase B</fullName>
        <ecNumber evidence="5">5.4.99.25</ecNumber>
    </recommendedName>
    <alternativeName>
        <fullName evidence="5">tRNA pseudouridine(55) synthase</fullName>
        <shortName evidence="5">Psi55 synthase</shortName>
    </alternativeName>
    <alternativeName>
        <fullName evidence="5">tRNA pseudouridylate synthase</fullName>
    </alternativeName>
    <alternativeName>
        <fullName evidence="5">tRNA-uridine isomerase</fullName>
    </alternativeName>
</protein>
<dbReference type="GO" id="GO:0160148">
    <property type="term" value="F:tRNA pseudouridine(55) synthase activity"/>
    <property type="evidence" value="ECO:0007669"/>
    <property type="project" value="UniProtKB-EC"/>
</dbReference>
<dbReference type="PANTHER" id="PTHR13767">
    <property type="entry name" value="TRNA-PSEUDOURIDINE SYNTHASE"/>
    <property type="match status" value="1"/>
</dbReference>
<dbReference type="InterPro" id="IPR014780">
    <property type="entry name" value="tRNA_psdUridine_synth_TruB"/>
</dbReference>
<dbReference type="EC" id="5.4.99.25" evidence="5"/>
<keyword evidence="9" id="KW-1185">Reference proteome</keyword>
<dbReference type="Pfam" id="PF16198">
    <property type="entry name" value="TruB_C_2"/>
    <property type="match status" value="1"/>
</dbReference>
<proteinExistence type="inferred from homology"/>
<evidence type="ECO:0000256" key="3">
    <source>
        <dbReference type="ARBA" id="ARBA00022694"/>
    </source>
</evidence>
<dbReference type="HAMAP" id="MF_01080">
    <property type="entry name" value="TruB_bact"/>
    <property type="match status" value="1"/>
</dbReference>
<dbReference type="Proteomes" id="UP000503399">
    <property type="component" value="Chromosome"/>
</dbReference>
<dbReference type="GO" id="GO:1990481">
    <property type="term" value="P:mRNA pseudouridine synthesis"/>
    <property type="evidence" value="ECO:0007669"/>
    <property type="project" value="TreeGrafter"/>
</dbReference>
<dbReference type="Pfam" id="PF01509">
    <property type="entry name" value="TruB_N"/>
    <property type="match status" value="1"/>
</dbReference>
<comment type="function">
    <text evidence="5">Responsible for synthesis of pseudouridine from uracil-55 in the psi GC loop of transfer RNAs.</text>
</comment>
<organism evidence="8 9">
    <name type="scientific">Candidatus Hydrogenisulfobacillus filiaventi</name>
    <dbReference type="NCBI Taxonomy" id="2707344"/>
    <lineage>
        <taxon>Bacteria</taxon>
        <taxon>Bacillati</taxon>
        <taxon>Bacillota</taxon>
        <taxon>Clostridia</taxon>
        <taxon>Eubacteriales</taxon>
        <taxon>Clostridiales Family XVII. Incertae Sedis</taxon>
        <taxon>Candidatus Hydrogenisulfobacillus</taxon>
    </lineage>
</organism>
<evidence type="ECO:0000256" key="2">
    <source>
        <dbReference type="ARBA" id="ARBA00005642"/>
    </source>
</evidence>